<reference evidence="2 3" key="1">
    <citation type="journal article" date="2011" name="J. Bacteriol.">
        <title>Complete genome sequence of a beneficial plant root-associated bacterium, Pseudomonas brassicacearum.</title>
        <authorList>
            <person name="Ortet P."/>
            <person name="Barakat M."/>
            <person name="Lalaouna D."/>
            <person name="Fochesato S."/>
            <person name="Barbe V."/>
            <person name="Vacherie B."/>
            <person name="Santaella C."/>
            <person name="Heulin T."/>
            <person name="Achouak W."/>
        </authorList>
    </citation>
    <scope>NUCLEOTIDE SEQUENCE [LARGE SCALE GENOMIC DNA]</scope>
    <source>
        <strain evidence="2 3">NFM421</strain>
    </source>
</reference>
<protein>
    <recommendedName>
        <fullName evidence="1">PIN like domain-containing protein</fullName>
    </recommendedName>
</protein>
<dbReference type="HOGENOM" id="CLU_640702_0_0_6"/>
<accession>F2KE21</accession>
<reference key="2">
    <citation type="submission" date="2011-03" db="EMBL/GenBank/DDBJ databases">
        <title>Complete Genome Sequence of a beneficial plant roots-associated bacterium Pseudomonas brassicacearum.</title>
        <authorList>
            <person name="Ortet P."/>
            <person name="Barakat M."/>
            <person name="Lalaouna D."/>
            <person name="Fochesato S."/>
            <person name="Barbe V."/>
            <person name="Santaella C."/>
            <person name="Heulin T."/>
            <person name="Achouak W."/>
        </authorList>
    </citation>
    <scope>NUCLEOTIDE SEQUENCE</scope>
    <source>
        <strain>NFM421</strain>
    </source>
</reference>
<gene>
    <name evidence="2" type="ORF">PSEBR_a1311</name>
</gene>
<proteinExistence type="predicted"/>
<evidence type="ECO:0000313" key="3">
    <source>
        <dbReference type="Proteomes" id="UP000006692"/>
    </source>
</evidence>
<dbReference type="KEGG" id="pba:PSEBR_a1311"/>
<evidence type="ECO:0000313" key="2">
    <source>
        <dbReference type="EMBL" id="AEA67498.1"/>
    </source>
</evidence>
<dbReference type="EMBL" id="CP002585">
    <property type="protein sequence ID" value="AEA67498.1"/>
    <property type="molecule type" value="Genomic_DNA"/>
</dbReference>
<dbReference type="STRING" id="994484.PSEBR_a1311"/>
<feature type="domain" description="PIN like" evidence="1">
    <location>
        <begin position="33"/>
        <end position="248"/>
    </location>
</feature>
<sequence>MSLKFNKSAKYPIPSDTFGFKLETISNVKDTCLFVLDANVLLLPYGADASSLKAIRSVYEILSEQNRVFIPAQAAREFFDNRSKKLADIHELLSKKMSQNFQFITSHPFLNEISEFKAVIEKETKLKELIKGYRKEINNTLGIIQSWGWDDPVSKMYHEVLSKSVLSDSEICEKEMEEDLIRRSSLKIPPGYKDGGKNENQAGDLLIWHELLRLGSTKSQHVIFVSGDEKADWWHQSGGKNLYPRFELVDEFRTKTDGKSFHIISLSDLLRIFNADANIVEAIETSERNSLISTSTFTFPQDQITPTALNIVNSLRALLAEYDIESDKIQAERASAMRKTPEEDRSLLWNAFNEIDNRATRKLMMEYEHYKIDAILFRDGLLELLPNTITNKRPEYFGDMYERPTNPLGIRAVIDDLEYLAKCYGNSI</sequence>
<organism evidence="2 3">
    <name type="scientific">Pseudomonas brassicacearum (strain NFM421)</name>
    <dbReference type="NCBI Taxonomy" id="994484"/>
    <lineage>
        <taxon>Bacteria</taxon>
        <taxon>Pseudomonadati</taxon>
        <taxon>Pseudomonadota</taxon>
        <taxon>Gammaproteobacteria</taxon>
        <taxon>Pseudomonadales</taxon>
        <taxon>Pseudomonadaceae</taxon>
        <taxon>Pseudomonas</taxon>
    </lineage>
</organism>
<evidence type="ECO:0000259" key="1">
    <source>
        <dbReference type="Pfam" id="PF18476"/>
    </source>
</evidence>
<dbReference type="InterPro" id="IPR041578">
    <property type="entry name" value="PIN_8"/>
</dbReference>
<dbReference type="Pfam" id="PF18476">
    <property type="entry name" value="PIN_8"/>
    <property type="match status" value="1"/>
</dbReference>
<dbReference type="Proteomes" id="UP000006692">
    <property type="component" value="Chromosome"/>
</dbReference>
<dbReference type="AlphaFoldDB" id="F2KE21"/>
<name>F2KE21_PSEBN</name>
<dbReference type="RefSeq" id="WP_013692472.1">
    <property type="nucleotide sequence ID" value="NC_015379.1"/>
</dbReference>